<dbReference type="InterPro" id="IPR036118">
    <property type="entry name" value="UreE_N_sf"/>
</dbReference>
<dbReference type="GO" id="GO:0016151">
    <property type="term" value="F:nickel cation binding"/>
    <property type="evidence" value="ECO:0007669"/>
    <property type="project" value="UniProtKB-UniRule"/>
</dbReference>
<accession>A0A2N5XUX5</accession>
<comment type="caution">
    <text evidence="8">The sequence shown here is derived from an EMBL/GenBank/DDBJ whole genome shotgun (WGS) entry which is preliminary data.</text>
</comment>
<dbReference type="InterPro" id="IPR004029">
    <property type="entry name" value="UreE_N"/>
</dbReference>
<name>A0A2N5XUX5_9HYPH</name>
<dbReference type="HAMAP" id="MF_00822">
    <property type="entry name" value="UreE"/>
    <property type="match status" value="1"/>
</dbReference>
<keyword evidence="4 5" id="KW-0143">Chaperone</keyword>
<evidence type="ECO:0000313" key="9">
    <source>
        <dbReference type="Proteomes" id="UP000234881"/>
    </source>
</evidence>
<dbReference type="SUPFAM" id="SSF69287">
    <property type="entry name" value="Urease metallochaperone UreE, N-terminal domain"/>
    <property type="match status" value="1"/>
</dbReference>
<feature type="region of interest" description="Disordered" evidence="6">
    <location>
        <begin position="142"/>
        <end position="167"/>
    </location>
</feature>
<evidence type="ECO:0000313" key="8">
    <source>
        <dbReference type="EMBL" id="PLW78326.1"/>
    </source>
</evidence>
<dbReference type="InterPro" id="IPR007864">
    <property type="entry name" value="UreE_C_dom"/>
</dbReference>
<dbReference type="CDD" id="cd00571">
    <property type="entry name" value="UreE"/>
    <property type="match status" value="1"/>
</dbReference>
<dbReference type="InterPro" id="IPR012406">
    <property type="entry name" value="UreE"/>
</dbReference>
<evidence type="ECO:0000256" key="2">
    <source>
        <dbReference type="ARBA" id="ARBA00022490"/>
    </source>
</evidence>
<dbReference type="GO" id="GO:0006457">
    <property type="term" value="P:protein folding"/>
    <property type="evidence" value="ECO:0007669"/>
    <property type="project" value="InterPro"/>
</dbReference>
<reference evidence="8 9" key="1">
    <citation type="submission" date="2018-01" db="EMBL/GenBank/DDBJ databases">
        <title>The draft genome sequence of Cohaesibacter sp. H1304.</title>
        <authorList>
            <person name="Wang N.-N."/>
            <person name="Du Z.-J."/>
        </authorList>
    </citation>
    <scope>NUCLEOTIDE SEQUENCE [LARGE SCALE GENOMIC DNA]</scope>
    <source>
        <strain evidence="8 9">H1304</strain>
    </source>
</reference>
<comment type="similarity">
    <text evidence="5">Belongs to the UreE family.</text>
</comment>
<dbReference type="GO" id="GO:0065003">
    <property type="term" value="P:protein-containing complex assembly"/>
    <property type="evidence" value="ECO:0007669"/>
    <property type="project" value="InterPro"/>
</dbReference>
<proteinExistence type="inferred from homology"/>
<keyword evidence="9" id="KW-1185">Reference proteome</keyword>
<protein>
    <recommendedName>
        <fullName evidence="5">Urease accessory protein UreE</fullName>
    </recommendedName>
</protein>
<dbReference type="SMART" id="SM00988">
    <property type="entry name" value="UreE_N"/>
    <property type="match status" value="1"/>
</dbReference>
<dbReference type="GO" id="GO:0051082">
    <property type="term" value="F:unfolded protein binding"/>
    <property type="evidence" value="ECO:0007669"/>
    <property type="project" value="UniProtKB-UniRule"/>
</dbReference>
<dbReference type="AlphaFoldDB" id="A0A2N5XUX5"/>
<feature type="compositionally biased region" description="Basic and acidic residues" evidence="6">
    <location>
        <begin position="148"/>
        <end position="167"/>
    </location>
</feature>
<dbReference type="SUPFAM" id="SSF69737">
    <property type="entry name" value="Urease metallochaperone UreE, C-terminal domain"/>
    <property type="match status" value="1"/>
</dbReference>
<dbReference type="Proteomes" id="UP000234881">
    <property type="component" value="Unassembled WGS sequence"/>
</dbReference>
<evidence type="ECO:0000256" key="5">
    <source>
        <dbReference type="HAMAP-Rule" id="MF_00822"/>
    </source>
</evidence>
<dbReference type="PIRSF" id="PIRSF036402">
    <property type="entry name" value="Ureas_acces_UreE"/>
    <property type="match status" value="1"/>
</dbReference>
<dbReference type="GO" id="GO:0019627">
    <property type="term" value="P:urea metabolic process"/>
    <property type="evidence" value="ECO:0007669"/>
    <property type="project" value="InterPro"/>
</dbReference>
<dbReference type="EMBL" id="PKUQ01000009">
    <property type="protein sequence ID" value="PLW78326.1"/>
    <property type="molecule type" value="Genomic_DNA"/>
</dbReference>
<dbReference type="OrthoDB" id="9802215at2"/>
<evidence type="ECO:0000256" key="6">
    <source>
        <dbReference type="SAM" id="MobiDB-lite"/>
    </source>
</evidence>
<comment type="function">
    <text evidence="5">Involved in urease metallocenter assembly. Binds nickel. Probably functions as a nickel donor during metallocenter assembly.</text>
</comment>
<gene>
    <name evidence="5" type="primary">ureE</name>
    <name evidence="8" type="ORF">C0081_04995</name>
</gene>
<comment type="subcellular location">
    <subcellularLocation>
        <location evidence="1 5">Cytoplasm</location>
    </subcellularLocation>
</comment>
<sequence>MIAYKVLSPDQWTVEPDDQITLDEEDRFRRRIALTSDNGVEFMLLLQRAERINHGDGLLLDNGHMIKVLAIPEPLYEVRGADGLALLTLGWHLGNRHQPTEIYEDHLRIRQDAVIADMLQGLGATLTPVTAPFSPVSGAYVGKTAPNAHDHSEGAVQSHTHEHDHAH</sequence>
<evidence type="ECO:0000256" key="4">
    <source>
        <dbReference type="ARBA" id="ARBA00023186"/>
    </source>
</evidence>
<dbReference type="Gene3D" id="3.30.70.790">
    <property type="entry name" value="UreE, C-terminal domain"/>
    <property type="match status" value="1"/>
</dbReference>
<dbReference type="Pfam" id="PF05194">
    <property type="entry name" value="UreE_C"/>
    <property type="match status" value="1"/>
</dbReference>
<evidence type="ECO:0000259" key="7">
    <source>
        <dbReference type="SMART" id="SM00988"/>
    </source>
</evidence>
<dbReference type="Gene3D" id="2.60.260.20">
    <property type="entry name" value="Urease metallochaperone UreE, N-terminal domain"/>
    <property type="match status" value="1"/>
</dbReference>
<evidence type="ECO:0000256" key="1">
    <source>
        <dbReference type="ARBA" id="ARBA00004496"/>
    </source>
</evidence>
<keyword evidence="3 5" id="KW-0533">Nickel</keyword>
<dbReference type="GO" id="GO:0005737">
    <property type="term" value="C:cytoplasm"/>
    <property type="evidence" value="ECO:0007669"/>
    <property type="project" value="UniProtKB-SubCell"/>
</dbReference>
<evidence type="ECO:0000256" key="3">
    <source>
        <dbReference type="ARBA" id="ARBA00022596"/>
    </source>
</evidence>
<organism evidence="8 9">
    <name type="scientific">Cohaesibacter celericrescens</name>
    <dbReference type="NCBI Taxonomy" id="2067669"/>
    <lineage>
        <taxon>Bacteria</taxon>
        <taxon>Pseudomonadati</taxon>
        <taxon>Pseudomonadota</taxon>
        <taxon>Alphaproteobacteria</taxon>
        <taxon>Hyphomicrobiales</taxon>
        <taxon>Cohaesibacteraceae</taxon>
    </lineage>
</organism>
<dbReference type="Pfam" id="PF02814">
    <property type="entry name" value="UreE_N"/>
    <property type="match status" value="1"/>
</dbReference>
<keyword evidence="2 5" id="KW-0963">Cytoplasm</keyword>
<feature type="domain" description="UreE urease accessory N-terminal" evidence="7">
    <location>
        <begin position="2"/>
        <end position="66"/>
    </location>
</feature>